<evidence type="ECO:0000256" key="10">
    <source>
        <dbReference type="ARBA" id="ARBA00023163"/>
    </source>
</evidence>
<dbReference type="InterPro" id="IPR008967">
    <property type="entry name" value="p53-like_TF_DNA-bd_sf"/>
</dbReference>
<dbReference type="InterPro" id="IPR036860">
    <property type="entry name" value="SH2_dom_sf"/>
</dbReference>
<evidence type="ECO:0000256" key="6">
    <source>
        <dbReference type="ARBA" id="ARBA00022999"/>
    </source>
</evidence>
<dbReference type="InterPro" id="IPR001217">
    <property type="entry name" value="STAT"/>
</dbReference>
<evidence type="ECO:0000256" key="14">
    <source>
        <dbReference type="SAM" id="Coils"/>
    </source>
</evidence>
<evidence type="ECO:0000256" key="13">
    <source>
        <dbReference type="RuleBase" id="RU046415"/>
    </source>
</evidence>
<evidence type="ECO:0000313" key="18">
    <source>
        <dbReference type="Proteomes" id="UP000518266"/>
    </source>
</evidence>
<evidence type="ECO:0000256" key="1">
    <source>
        <dbReference type="ARBA" id="ARBA00004123"/>
    </source>
</evidence>
<dbReference type="Gene3D" id="1.20.1050.20">
    <property type="entry name" value="STAT transcription factor, all-alpha domain"/>
    <property type="match status" value="1"/>
</dbReference>
<dbReference type="EMBL" id="JAAKFY010000002">
    <property type="protein sequence ID" value="KAF3860395.1"/>
    <property type="molecule type" value="Genomic_DNA"/>
</dbReference>
<dbReference type="SUPFAM" id="SSF49417">
    <property type="entry name" value="p53-like transcription factors"/>
    <property type="match status" value="1"/>
</dbReference>
<dbReference type="PANTHER" id="PTHR11801">
    <property type="entry name" value="SIGNAL TRANSDUCER AND ACTIVATOR OF TRANSCRIPTION"/>
    <property type="match status" value="1"/>
</dbReference>
<evidence type="ECO:0000256" key="5">
    <source>
        <dbReference type="ARBA" id="ARBA00022553"/>
    </source>
</evidence>
<keyword evidence="6 12" id="KW-0727">SH2 domain</keyword>
<dbReference type="GO" id="GO:0007166">
    <property type="term" value="P:cell surface receptor signaling pathway"/>
    <property type="evidence" value="ECO:0007669"/>
    <property type="project" value="UniProtKB-ARBA"/>
</dbReference>
<reference evidence="17 18" key="1">
    <citation type="submission" date="2020-03" db="EMBL/GenBank/DDBJ databases">
        <title>Dissostichus mawsoni Genome sequencing and assembly.</title>
        <authorList>
            <person name="Park H."/>
        </authorList>
    </citation>
    <scope>NUCLEOTIDE SEQUENCE [LARGE SCALE GENOMIC DNA]</scope>
    <source>
        <strain evidence="17">DM0001</strain>
        <tissue evidence="17">Muscle</tissue>
    </source>
</reference>
<dbReference type="Pfam" id="PF02864">
    <property type="entry name" value="STAT_bind"/>
    <property type="match status" value="1"/>
</dbReference>
<keyword evidence="10 13" id="KW-0804">Transcription</keyword>
<name>A0A7J5ZF15_DISMA</name>
<keyword evidence="5 13" id="KW-0597">Phosphoprotein</keyword>
<dbReference type="SUPFAM" id="SSF48092">
    <property type="entry name" value="Transcription factor STAT-4 N-domain"/>
    <property type="match status" value="1"/>
</dbReference>
<evidence type="ECO:0000256" key="3">
    <source>
        <dbReference type="ARBA" id="ARBA00005586"/>
    </source>
</evidence>
<gene>
    <name evidence="17" type="ORF">F7725_000650</name>
</gene>
<evidence type="ECO:0000256" key="12">
    <source>
        <dbReference type="PROSITE-ProRule" id="PRU00191"/>
    </source>
</evidence>
<protein>
    <recommendedName>
        <fullName evidence="13">Signal transducer and activator of transcription</fullName>
    </recommendedName>
</protein>
<comment type="similarity">
    <text evidence="3 13">Belongs to the transcription factor STAT family.</text>
</comment>
<dbReference type="InterPro" id="IPR000980">
    <property type="entry name" value="SH2"/>
</dbReference>
<dbReference type="InterPro" id="IPR013801">
    <property type="entry name" value="STAT_TF_DNA-bd"/>
</dbReference>
<dbReference type="SMART" id="SM00964">
    <property type="entry name" value="STAT_int"/>
    <property type="match status" value="1"/>
</dbReference>
<proteinExistence type="inferred from homology"/>
<dbReference type="SUPFAM" id="SSF55550">
    <property type="entry name" value="SH2 domain"/>
    <property type="match status" value="1"/>
</dbReference>
<keyword evidence="11 13" id="KW-0539">Nucleus</keyword>
<keyword evidence="7 13" id="KW-0805">Transcription regulation</keyword>
<dbReference type="Pfam" id="PF21354">
    <property type="entry name" value="STAT_linker"/>
    <property type="match status" value="1"/>
</dbReference>
<dbReference type="Gene3D" id="3.30.505.10">
    <property type="entry name" value="SH2 domain"/>
    <property type="match status" value="1"/>
</dbReference>
<evidence type="ECO:0000256" key="8">
    <source>
        <dbReference type="ARBA" id="ARBA00023125"/>
    </source>
</evidence>
<accession>A0A7J5ZF15</accession>
<feature type="region of interest" description="Disordered" evidence="15">
    <location>
        <begin position="620"/>
        <end position="640"/>
    </location>
</feature>
<dbReference type="Pfam" id="PF02865">
    <property type="entry name" value="STAT_int"/>
    <property type="match status" value="1"/>
</dbReference>
<keyword evidence="14" id="KW-0175">Coiled coil</keyword>
<dbReference type="InterPro" id="IPR036535">
    <property type="entry name" value="STAT_N_sf"/>
</dbReference>
<evidence type="ECO:0000313" key="17">
    <source>
        <dbReference type="EMBL" id="KAF3860395.1"/>
    </source>
</evidence>
<evidence type="ECO:0000256" key="9">
    <source>
        <dbReference type="ARBA" id="ARBA00023159"/>
    </source>
</evidence>
<dbReference type="CDD" id="cd16856">
    <property type="entry name" value="STAT6_CCD"/>
    <property type="match status" value="1"/>
</dbReference>
<feature type="coiled-coil region" evidence="14">
    <location>
        <begin position="141"/>
        <end position="201"/>
    </location>
</feature>
<dbReference type="GO" id="GO:0000977">
    <property type="term" value="F:RNA polymerase II transcription regulatory region sequence-specific DNA binding"/>
    <property type="evidence" value="ECO:0007669"/>
    <property type="project" value="UniProtKB-ARBA"/>
</dbReference>
<dbReference type="GO" id="GO:0005737">
    <property type="term" value="C:cytoplasm"/>
    <property type="evidence" value="ECO:0007669"/>
    <property type="project" value="UniProtKB-SubCell"/>
</dbReference>
<dbReference type="InterPro" id="IPR048988">
    <property type="entry name" value="STAT_linker"/>
</dbReference>
<dbReference type="PROSITE" id="PS50001">
    <property type="entry name" value="SH2"/>
    <property type="match status" value="1"/>
</dbReference>
<feature type="domain" description="SH2" evidence="16">
    <location>
        <begin position="495"/>
        <end position="595"/>
    </location>
</feature>
<sequence length="640" mass="73643">MAQWIHMSQMIQRLSDDTVNNLYPPTAFPIEVRHFLAEWIESQRWDDFALEKVELESQAQTLLDQTISMLQSISQQNANVSMLNQQPLRFAVMVKEILAKERALLGTTPSSTPQYQQHQNRENSFPSMQDVDHLVLKVLEVQDIRQKMHQLQEELNWERQNFEGLQGPIQQNGMDPKNSEIQKLQNHIQQLEYNVKALATTRLISKLKAWQWEQHKATIGHPFDENLHPLQTWCEQLLGVNGKLRQELMLIGEPIPELQERLGKLLQVLIQSSLMVEKQPPQVIKTQSKFCTTVRYLLGEKVASGKPVVLKAQIMNEMQARNLGSVPGDNVGELINNTAILEHNAVSKSTCATFRNMSIKKIKRADRRGSESVTEEKFALLFSAEITITGCDTPYRIQDRVPFMVPERVPWRMMYSTLNSKFTSEVQTNHNLDNYNQHFLAQKIFDKPDFGDDFSNILVSWGQFNKEVLPGRTFTFWQWFEGVMELSKKHLKTYWSEGLIFGFIGKQHLHLILKDRPNGTFLLRFSDSEIGGITIAYVSATENGGQKIQNIQPFTKKDLDIRNLGDRIRDINDITYLYPAFPKDEVFKRFYSEPRASPPGGYIPVSLQTRVGTNQFQQPLGQQEQDMEGGASGEFPCFNE</sequence>
<dbReference type="OrthoDB" id="19300at2759"/>
<evidence type="ECO:0000259" key="16">
    <source>
        <dbReference type="PROSITE" id="PS50001"/>
    </source>
</evidence>
<comment type="caution">
    <text evidence="17">The sequence shown here is derived from an EMBL/GenBank/DDBJ whole genome shotgun (WGS) entry which is preliminary data.</text>
</comment>
<keyword evidence="4 13" id="KW-0963">Cytoplasm</keyword>
<dbReference type="SUPFAM" id="SSF47655">
    <property type="entry name" value="STAT"/>
    <property type="match status" value="1"/>
</dbReference>
<evidence type="ECO:0000256" key="15">
    <source>
        <dbReference type="SAM" id="MobiDB-lite"/>
    </source>
</evidence>
<evidence type="ECO:0000256" key="2">
    <source>
        <dbReference type="ARBA" id="ARBA00004496"/>
    </source>
</evidence>
<comment type="subcellular location">
    <subcellularLocation>
        <location evidence="2 13">Cytoplasm</location>
    </subcellularLocation>
    <subcellularLocation>
        <location evidence="1 13">Nucleus</location>
    </subcellularLocation>
</comment>
<dbReference type="InterPro" id="IPR012345">
    <property type="entry name" value="STAT_TF_DNA-bd_N"/>
</dbReference>
<dbReference type="Proteomes" id="UP000518266">
    <property type="component" value="Unassembled WGS sequence"/>
</dbReference>
<dbReference type="InterPro" id="IPR013800">
    <property type="entry name" value="STAT_TF_alpha"/>
</dbReference>
<keyword evidence="18" id="KW-1185">Reference proteome</keyword>
<evidence type="ECO:0000256" key="4">
    <source>
        <dbReference type="ARBA" id="ARBA00022490"/>
    </source>
</evidence>
<keyword evidence="9 13" id="KW-0010">Activator</keyword>
<dbReference type="AlphaFoldDB" id="A0A7J5ZF15"/>
<dbReference type="InterPro" id="IPR013799">
    <property type="entry name" value="STAT_TF_prot_interaction"/>
</dbReference>
<evidence type="ECO:0000256" key="11">
    <source>
        <dbReference type="ARBA" id="ARBA00023242"/>
    </source>
</evidence>
<dbReference type="Gene3D" id="2.60.40.630">
    <property type="entry name" value="STAT transcription factor, DNA-binding domain"/>
    <property type="match status" value="1"/>
</dbReference>
<dbReference type="FunFam" id="2.60.40.630:FF:000003">
    <property type="entry name" value="Signal transducer and transcription activator 6"/>
    <property type="match status" value="1"/>
</dbReference>
<dbReference type="GO" id="GO:0005634">
    <property type="term" value="C:nucleus"/>
    <property type="evidence" value="ECO:0007669"/>
    <property type="project" value="UniProtKB-SubCell"/>
</dbReference>
<dbReference type="GO" id="GO:0001228">
    <property type="term" value="F:DNA-binding transcription activator activity, RNA polymerase II-specific"/>
    <property type="evidence" value="ECO:0007669"/>
    <property type="project" value="UniProtKB-ARBA"/>
</dbReference>
<keyword evidence="8 13" id="KW-0238">DNA-binding</keyword>
<dbReference type="FunFam" id="3.30.505.10:FF:000126">
    <property type="entry name" value="Signal transducer and activator of transcription"/>
    <property type="match status" value="1"/>
</dbReference>
<dbReference type="Pfam" id="PF00017">
    <property type="entry name" value="SH2"/>
    <property type="match status" value="1"/>
</dbReference>
<organism evidence="17 18">
    <name type="scientific">Dissostichus mawsoni</name>
    <name type="common">Antarctic cod</name>
    <dbReference type="NCBI Taxonomy" id="36200"/>
    <lineage>
        <taxon>Eukaryota</taxon>
        <taxon>Metazoa</taxon>
        <taxon>Chordata</taxon>
        <taxon>Craniata</taxon>
        <taxon>Vertebrata</taxon>
        <taxon>Euteleostomi</taxon>
        <taxon>Actinopterygii</taxon>
        <taxon>Neopterygii</taxon>
        <taxon>Teleostei</taxon>
        <taxon>Neoteleostei</taxon>
        <taxon>Acanthomorphata</taxon>
        <taxon>Eupercaria</taxon>
        <taxon>Perciformes</taxon>
        <taxon>Notothenioidei</taxon>
        <taxon>Nototheniidae</taxon>
        <taxon>Dissostichus</taxon>
    </lineage>
</organism>
<evidence type="ECO:0000256" key="7">
    <source>
        <dbReference type="ARBA" id="ARBA00023015"/>
    </source>
</evidence>
<dbReference type="InterPro" id="IPR015988">
    <property type="entry name" value="STAT_TF_CC"/>
</dbReference>
<dbReference type="Pfam" id="PF01017">
    <property type="entry name" value="STAT_alpha"/>
    <property type="match status" value="1"/>
</dbReference>
<dbReference type="Gene3D" id="1.10.532.10">
    <property type="entry name" value="STAT transcription factor, N-terminal domain"/>
    <property type="match status" value="1"/>
</dbReference>